<dbReference type="AlphaFoldDB" id="J3P2C2"/>
<dbReference type="eggNOG" id="ENOG502R7QI">
    <property type="taxonomic scope" value="Eukaryota"/>
</dbReference>
<evidence type="ECO:0000256" key="1">
    <source>
        <dbReference type="SAM" id="MobiDB-lite"/>
    </source>
</evidence>
<accession>J3P2C2</accession>
<feature type="compositionally biased region" description="Polar residues" evidence="1">
    <location>
        <begin position="1"/>
        <end position="22"/>
    </location>
</feature>
<reference evidence="4" key="5">
    <citation type="submission" date="2018-04" db="UniProtKB">
        <authorList>
            <consortium name="EnsemblFungi"/>
        </authorList>
    </citation>
    <scope>IDENTIFICATION</scope>
    <source>
        <strain evidence="4">R3-111a-1</strain>
    </source>
</reference>
<name>J3P2C2_GAET3</name>
<feature type="region of interest" description="Disordered" evidence="1">
    <location>
        <begin position="1"/>
        <end position="62"/>
    </location>
</feature>
<dbReference type="InterPro" id="IPR052895">
    <property type="entry name" value="HetReg/Transcr_Mod"/>
</dbReference>
<reference evidence="3" key="3">
    <citation type="submission" date="2010-09" db="EMBL/GenBank/DDBJ databases">
        <title>Annotation of Gaeumannomyces graminis var. tritici R3-111a-1.</title>
        <authorList>
            <consortium name="The Broad Institute Genome Sequencing Platform"/>
            <person name="Ma L.-J."/>
            <person name="Dead R."/>
            <person name="Young S.K."/>
            <person name="Zeng Q."/>
            <person name="Gargeya S."/>
            <person name="Fitzgerald M."/>
            <person name="Haas B."/>
            <person name="Abouelleil A."/>
            <person name="Alvarado L."/>
            <person name="Arachchi H.M."/>
            <person name="Berlin A."/>
            <person name="Brown A."/>
            <person name="Chapman S.B."/>
            <person name="Chen Z."/>
            <person name="Dunbar C."/>
            <person name="Freedman E."/>
            <person name="Gearin G."/>
            <person name="Gellesch M."/>
            <person name="Goldberg J."/>
            <person name="Griggs A."/>
            <person name="Gujja S."/>
            <person name="Heiman D."/>
            <person name="Howarth C."/>
            <person name="Larson L."/>
            <person name="Lui A."/>
            <person name="MacDonald P.J.P."/>
            <person name="Mehta T."/>
            <person name="Montmayeur A."/>
            <person name="Murphy C."/>
            <person name="Neiman D."/>
            <person name="Pearson M."/>
            <person name="Priest M."/>
            <person name="Roberts A."/>
            <person name="Saif S."/>
            <person name="Shea T."/>
            <person name="Shenoy N."/>
            <person name="Sisk P."/>
            <person name="Stolte C."/>
            <person name="Sykes S."/>
            <person name="Yandava C."/>
            <person name="Wortman J."/>
            <person name="Nusbaum C."/>
            <person name="Birren B."/>
        </authorList>
    </citation>
    <scope>NUCLEOTIDE SEQUENCE</scope>
    <source>
        <strain evidence="3">R3-111a-1</strain>
    </source>
</reference>
<dbReference type="Pfam" id="PF26639">
    <property type="entry name" value="Het-6_barrel"/>
    <property type="match status" value="1"/>
</dbReference>
<reference evidence="3" key="2">
    <citation type="submission" date="2010-07" db="EMBL/GenBank/DDBJ databases">
        <authorList>
            <consortium name="The Broad Institute Genome Sequencing Platform"/>
            <consortium name="Broad Institute Genome Sequencing Center for Infectious Disease"/>
            <person name="Ma L.-J."/>
            <person name="Dead R."/>
            <person name="Young S."/>
            <person name="Zeng Q."/>
            <person name="Koehrsen M."/>
            <person name="Alvarado L."/>
            <person name="Berlin A."/>
            <person name="Chapman S.B."/>
            <person name="Chen Z."/>
            <person name="Freedman E."/>
            <person name="Gellesch M."/>
            <person name="Goldberg J."/>
            <person name="Griggs A."/>
            <person name="Gujja S."/>
            <person name="Heilman E.R."/>
            <person name="Heiman D."/>
            <person name="Hepburn T."/>
            <person name="Howarth C."/>
            <person name="Jen D."/>
            <person name="Larson L."/>
            <person name="Mehta T."/>
            <person name="Neiman D."/>
            <person name="Pearson M."/>
            <person name="Roberts A."/>
            <person name="Saif S."/>
            <person name="Shea T."/>
            <person name="Shenoy N."/>
            <person name="Sisk P."/>
            <person name="Stolte C."/>
            <person name="Sykes S."/>
            <person name="Walk T."/>
            <person name="White J."/>
            <person name="Yandava C."/>
            <person name="Haas B."/>
            <person name="Nusbaum C."/>
            <person name="Birren B."/>
        </authorList>
    </citation>
    <scope>NUCLEOTIDE SEQUENCE</scope>
    <source>
        <strain evidence="3">R3-111a-1</strain>
    </source>
</reference>
<evidence type="ECO:0000259" key="2">
    <source>
        <dbReference type="Pfam" id="PF06985"/>
    </source>
</evidence>
<gene>
    <name evidence="4" type="primary">20348127</name>
    <name evidence="3" type="ORF">GGTG_07669</name>
</gene>
<dbReference type="HOGENOM" id="CLU_004184_7_2_1"/>
<dbReference type="VEuPathDB" id="FungiDB:GGTG_07669"/>
<dbReference type="OrthoDB" id="2157530at2759"/>
<feature type="compositionally biased region" description="Low complexity" evidence="1">
    <location>
        <begin position="23"/>
        <end position="45"/>
    </location>
</feature>
<dbReference type="InterPro" id="IPR010730">
    <property type="entry name" value="HET"/>
</dbReference>
<organism evidence="3">
    <name type="scientific">Gaeumannomyces tritici (strain R3-111a-1)</name>
    <name type="common">Wheat and barley take-all root rot fungus</name>
    <name type="synonym">Gaeumannomyces graminis var. tritici</name>
    <dbReference type="NCBI Taxonomy" id="644352"/>
    <lineage>
        <taxon>Eukaryota</taxon>
        <taxon>Fungi</taxon>
        <taxon>Dikarya</taxon>
        <taxon>Ascomycota</taxon>
        <taxon>Pezizomycotina</taxon>
        <taxon>Sordariomycetes</taxon>
        <taxon>Sordariomycetidae</taxon>
        <taxon>Magnaporthales</taxon>
        <taxon>Magnaporthaceae</taxon>
        <taxon>Gaeumannomyces</taxon>
    </lineage>
</organism>
<reference evidence="5" key="1">
    <citation type="submission" date="2010-07" db="EMBL/GenBank/DDBJ databases">
        <title>The genome sequence of Gaeumannomyces graminis var. tritici strain R3-111a-1.</title>
        <authorList>
            <consortium name="The Broad Institute Genome Sequencing Platform"/>
            <person name="Ma L.-J."/>
            <person name="Dead R."/>
            <person name="Young S."/>
            <person name="Zeng Q."/>
            <person name="Koehrsen M."/>
            <person name="Alvarado L."/>
            <person name="Berlin A."/>
            <person name="Chapman S.B."/>
            <person name="Chen Z."/>
            <person name="Freedman E."/>
            <person name="Gellesch M."/>
            <person name="Goldberg J."/>
            <person name="Griggs A."/>
            <person name="Gujja S."/>
            <person name="Heilman E.R."/>
            <person name="Heiman D."/>
            <person name="Hepburn T."/>
            <person name="Howarth C."/>
            <person name="Jen D."/>
            <person name="Larson L."/>
            <person name="Mehta T."/>
            <person name="Neiman D."/>
            <person name="Pearson M."/>
            <person name="Roberts A."/>
            <person name="Saif S."/>
            <person name="Shea T."/>
            <person name="Shenoy N."/>
            <person name="Sisk P."/>
            <person name="Stolte C."/>
            <person name="Sykes S."/>
            <person name="Walk T."/>
            <person name="White J."/>
            <person name="Yandava C."/>
            <person name="Haas B."/>
            <person name="Nusbaum C."/>
            <person name="Birren B."/>
        </authorList>
    </citation>
    <scope>NUCLEOTIDE SEQUENCE [LARGE SCALE GENOMIC DNA]</scope>
    <source>
        <strain evidence="5">R3-111a-1</strain>
    </source>
</reference>
<keyword evidence="5" id="KW-1185">Reference proteome</keyword>
<dbReference type="EMBL" id="GL385398">
    <property type="protein sequence ID" value="EJT73814.1"/>
    <property type="molecule type" value="Genomic_DNA"/>
</dbReference>
<protein>
    <recommendedName>
        <fullName evidence="2">Heterokaryon incompatibility domain-containing protein</fullName>
    </recommendedName>
</protein>
<reference evidence="4" key="4">
    <citation type="journal article" date="2015" name="G3 (Bethesda)">
        <title>Genome sequences of three phytopathogenic species of the Magnaporthaceae family of fungi.</title>
        <authorList>
            <person name="Okagaki L.H."/>
            <person name="Nunes C.C."/>
            <person name="Sailsbery J."/>
            <person name="Clay B."/>
            <person name="Brown D."/>
            <person name="John T."/>
            <person name="Oh Y."/>
            <person name="Young N."/>
            <person name="Fitzgerald M."/>
            <person name="Haas B.J."/>
            <person name="Zeng Q."/>
            <person name="Young S."/>
            <person name="Adiconis X."/>
            <person name="Fan L."/>
            <person name="Levin J.Z."/>
            <person name="Mitchell T.K."/>
            <person name="Okubara P.A."/>
            <person name="Farman M.L."/>
            <person name="Kohn L.M."/>
            <person name="Birren B."/>
            <person name="Ma L.-J."/>
            <person name="Dean R.A."/>
        </authorList>
    </citation>
    <scope>NUCLEOTIDE SEQUENCE</scope>
    <source>
        <strain evidence="4">R3-111a-1</strain>
    </source>
</reference>
<dbReference type="EnsemblFungi" id="EJT73814">
    <property type="protein sequence ID" value="EJT73814"/>
    <property type="gene ID" value="GGTG_07669"/>
</dbReference>
<evidence type="ECO:0000313" key="5">
    <source>
        <dbReference type="Proteomes" id="UP000006039"/>
    </source>
</evidence>
<feature type="compositionally biased region" description="Polar residues" evidence="1">
    <location>
        <begin position="49"/>
        <end position="62"/>
    </location>
</feature>
<evidence type="ECO:0000313" key="4">
    <source>
        <dbReference type="EnsemblFungi" id="EJT73814"/>
    </source>
</evidence>
<feature type="region of interest" description="Disordered" evidence="1">
    <location>
        <begin position="683"/>
        <end position="702"/>
    </location>
</feature>
<dbReference type="RefSeq" id="XP_009223758.1">
    <property type="nucleotide sequence ID" value="XM_009225494.1"/>
</dbReference>
<proteinExistence type="predicted"/>
<sequence length="736" mass="81823">MPSALSWNSQSMNQSESLSTMHPVSSPPVDSSASAQDQQTQYYQYEPIPSSTPGSAGRQSTGARTRLLEIRRKDDGAVEYSLSLYNLCDSDAQYDAISYCWGDPAMVHTITVDGTPLRVTAAVSAMLPVLAPDAGVEPRRFWIDSICINQDDPLEKNQQIPLMRTIYRGARKVVAYLSDSPDAALAAEFVPRLAVALAEQEITLTMRGGFRAADGHLHGFEPAALPGQIHDWRALLKLFVDPYWSRTWIIQETVLARELELLYGGRILSWDQFASIGAAIRGPQGGPVCVFLSSTPVLAEFFFLVISSLSHIYGIDAQRKQLFREYDDNPKMLLPYLIVDCCKSKATCPEDKVIGLLGLGRGGIDDDEEAEIGQDTRELLLPDHTRSVLEVYGDAVEFALRRNCFVLLNIAGCYYKRSSLGLPSWIPDLTAPPGVSPLDNIISNYQAGAPHSARFEIRPDRRRLRIHGWLFDKVAAAASAPPPARYGLEHQLFQDQLKFWSGVLDQHLEAWRLVERHVSRGGRHPVTGEGPWRALCRTVAGDALPDGERLDGDLFDKVRDAYNTFALFGALADWRERALSRGLDPDGALGFPPVPELGLPAMMLESEAEWLHGTLFALQVVPGYEQSIPAKVRFLYQTMAGRMMMRSFAVTAEGHMMLVPPGTKEGDDVCIFAGAKTPFILRRDEGSRLDSGEGEQGQEHGQEDEVWRLYGEAYVHGMMDKQILDKPISQRWFELR</sequence>
<dbReference type="PANTHER" id="PTHR24148:SF73">
    <property type="entry name" value="HET DOMAIN PROTEIN (AFU_ORTHOLOGUE AFUA_8G01020)"/>
    <property type="match status" value="1"/>
</dbReference>
<dbReference type="GeneID" id="20348127"/>
<evidence type="ECO:0000313" key="3">
    <source>
        <dbReference type="EMBL" id="EJT73814.1"/>
    </source>
</evidence>
<feature type="domain" description="Heterokaryon incompatibility" evidence="2">
    <location>
        <begin position="94"/>
        <end position="252"/>
    </location>
</feature>
<dbReference type="PANTHER" id="PTHR24148">
    <property type="entry name" value="ANKYRIN REPEAT DOMAIN-CONTAINING PROTEIN 39 HOMOLOG-RELATED"/>
    <property type="match status" value="1"/>
</dbReference>
<dbReference type="Pfam" id="PF06985">
    <property type="entry name" value="HET"/>
    <property type="match status" value="1"/>
</dbReference>
<dbReference type="Proteomes" id="UP000006039">
    <property type="component" value="Unassembled WGS sequence"/>
</dbReference>